<dbReference type="Gene3D" id="3.40.50.300">
    <property type="entry name" value="P-loop containing nucleotide triphosphate hydrolases"/>
    <property type="match status" value="1"/>
</dbReference>
<feature type="domain" description="ABC transporter" evidence="9">
    <location>
        <begin position="332"/>
        <end position="567"/>
    </location>
</feature>
<dbReference type="InterPro" id="IPR036640">
    <property type="entry name" value="ABC1_TM_sf"/>
</dbReference>
<dbReference type="PANTHER" id="PTHR43394:SF1">
    <property type="entry name" value="ATP-BINDING CASSETTE SUB-FAMILY B MEMBER 10, MITOCHONDRIAL"/>
    <property type="match status" value="1"/>
</dbReference>
<dbReference type="PROSITE" id="PS50929">
    <property type="entry name" value="ABC_TM1F"/>
    <property type="match status" value="1"/>
</dbReference>
<feature type="transmembrane region" description="Helical" evidence="8">
    <location>
        <begin position="234"/>
        <end position="262"/>
    </location>
</feature>
<keyword evidence="2" id="KW-0813">Transport</keyword>
<feature type="domain" description="ABC transmembrane type-1" evidence="10">
    <location>
        <begin position="19"/>
        <end position="300"/>
    </location>
</feature>
<dbReference type="RefSeq" id="WP_002996320.1">
    <property type="nucleotide sequence ID" value="NZ_UHFA01000002.1"/>
</dbReference>
<keyword evidence="4" id="KW-0547">Nucleotide-binding</keyword>
<keyword evidence="3 8" id="KW-0812">Transmembrane</keyword>
<dbReference type="Pfam" id="PF00005">
    <property type="entry name" value="ABC_tran"/>
    <property type="match status" value="1"/>
</dbReference>
<evidence type="ECO:0000256" key="5">
    <source>
        <dbReference type="ARBA" id="ARBA00022840"/>
    </source>
</evidence>
<dbReference type="EMBL" id="UHFA01000002">
    <property type="protein sequence ID" value="SUN35420.1"/>
    <property type="molecule type" value="Genomic_DNA"/>
</dbReference>
<dbReference type="SUPFAM" id="SSF90123">
    <property type="entry name" value="ABC transporter transmembrane region"/>
    <property type="match status" value="1"/>
</dbReference>
<dbReference type="PANTHER" id="PTHR43394">
    <property type="entry name" value="ATP-DEPENDENT PERMEASE MDL1, MITOCHONDRIAL"/>
    <property type="match status" value="1"/>
</dbReference>
<dbReference type="Pfam" id="PF00664">
    <property type="entry name" value="ABC_membrane"/>
    <property type="match status" value="1"/>
</dbReference>
<dbReference type="GO" id="GO:0005524">
    <property type="term" value="F:ATP binding"/>
    <property type="evidence" value="ECO:0007669"/>
    <property type="project" value="UniProtKB-KW"/>
</dbReference>
<dbReference type="AlphaFoldDB" id="A0A380JDE2"/>
<dbReference type="EC" id="3.6.3.44" evidence="11"/>
<comment type="subcellular location">
    <subcellularLocation>
        <location evidence="1">Cell membrane</location>
        <topology evidence="1">Multi-pass membrane protein</topology>
    </subcellularLocation>
</comment>
<dbReference type="InterPro" id="IPR027417">
    <property type="entry name" value="P-loop_NTPase"/>
</dbReference>
<evidence type="ECO:0000256" key="6">
    <source>
        <dbReference type="ARBA" id="ARBA00022989"/>
    </source>
</evidence>
<protein>
    <submittedName>
        <fullName evidence="11">Multidrug ABC transporter ATPase and permease</fullName>
        <ecNumber evidence="11">3.6.3.44</ecNumber>
    </submittedName>
</protein>
<dbReference type="GO" id="GO:0005737">
    <property type="term" value="C:cytoplasm"/>
    <property type="evidence" value="ECO:0007669"/>
    <property type="project" value="UniProtKB-ARBA"/>
</dbReference>
<evidence type="ECO:0000256" key="4">
    <source>
        <dbReference type="ARBA" id="ARBA00022741"/>
    </source>
</evidence>
<accession>A0A380JDE2</accession>
<dbReference type="SUPFAM" id="SSF52540">
    <property type="entry name" value="P-loop containing nucleoside triphosphate hydrolases"/>
    <property type="match status" value="1"/>
</dbReference>
<dbReference type="OrthoDB" id="9770415at2"/>
<sequence>MVWKILKLLLQFLNKPKFILGLFLSLVGTIMGLFLPQFIGKLLDKQFLNLLLSNPVTLLIVLFMFVSVYIIQSLSSYLIGSCGSLSLNKIQKYIYSSLLKTSVVDLDRFRSGDLSSRLTNDISVLLNFITIILPKFFLHIIVIAGSVYFLFTINTFMTLICLFVIPILFLAIIPLNNRLEKHYSSYQDGLGNISSQISHKFTHIRLMKAFKGETVESDKMNRFFDKQTTSFKKIIGLSAIQGTLVNGMMVSFIIILLILAGIEVSKGNMTMTTLTTFILYTTQLIDPIADISDTLPELVEFNSVSKRLAQILELKQEENSKTDHKVVSNGDIALKNVDFSYERDKVLRDISVNIPSGKHIAIVGPSGAGKSTIFSLLMKFYQGYHGYISLGGENLTSLPVGQLRELISYIPQNNTLFQGTIRENLLYGKNREISPERLNQVLSDLDLLTLVDSLEKGLDTEISDSGVGLSEGQKQRFNIARALLKEHPIYLLDEVTANLDSVTENIISKAIDKLTKGKTRLTIAHRMNTIRNADSILVLNKKGQVSDFGTHEQLQKRSTLYKKFLSSVTNIEGQVI</sequence>
<dbReference type="GO" id="GO:0005886">
    <property type="term" value="C:plasma membrane"/>
    <property type="evidence" value="ECO:0007669"/>
    <property type="project" value="UniProtKB-SubCell"/>
</dbReference>
<dbReference type="InterPro" id="IPR003439">
    <property type="entry name" value="ABC_transporter-like_ATP-bd"/>
</dbReference>
<dbReference type="GO" id="GO:0015421">
    <property type="term" value="F:ABC-type oligopeptide transporter activity"/>
    <property type="evidence" value="ECO:0007669"/>
    <property type="project" value="TreeGrafter"/>
</dbReference>
<keyword evidence="6 8" id="KW-1133">Transmembrane helix</keyword>
<keyword evidence="5" id="KW-0067">ATP-binding</keyword>
<dbReference type="FunFam" id="3.40.50.300:FF:000604">
    <property type="entry name" value="ABC transporter B family member 28"/>
    <property type="match status" value="1"/>
</dbReference>
<evidence type="ECO:0000313" key="11">
    <source>
        <dbReference type="EMBL" id="SUN35420.1"/>
    </source>
</evidence>
<keyword evidence="7 8" id="KW-0472">Membrane</keyword>
<evidence type="ECO:0000256" key="1">
    <source>
        <dbReference type="ARBA" id="ARBA00004651"/>
    </source>
</evidence>
<dbReference type="InterPro" id="IPR011527">
    <property type="entry name" value="ABC1_TM_dom"/>
</dbReference>
<feature type="transmembrane region" description="Helical" evidence="8">
    <location>
        <begin position="20"/>
        <end position="39"/>
    </location>
</feature>
<evidence type="ECO:0000313" key="12">
    <source>
        <dbReference type="Proteomes" id="UP000254082"/>
    </source>
</evidence>
<organism evidence="11 12">
    <name type="scientific">Streptococcus downei MFe28</name>
    <dbReference type="NCBI Taxonomy" id="764290"/>
    <lineage>
        <taxon>Bacteria</taxon>
        <taxon>Bacillati</taxon>
        <taxon>Bacillota</taxon>
        <taxon>Bacilli</taxon>
        <taxon>Lactobacillales</taxon>
        <taxon>Streptococcaceae</taxon>
        <taxon>Streptococcus</taxon>
    </lineage>
</organism>
<gene>
    <name evidence="11" type="primary">lmrA</name>
    <name evidence="11" type="ORF">NCTC11391_00424</name>
</gene>
<reference evidence="11 12" key="1">
    <citation type="submission" date="2018-06" db="EMBL/GenBank/DDBJ databases">
        <authorList>
            <consortium name="Pathogen Informatics"/>
            <person name="Doyle S."/>
        </authorList>
    </citation>
    <scope>NUCLEOTIDE SEQUENCE [LARGE SCALE GENOMIC DNA]</scope>
    <source>
        <strain evidence="12">NCTC 11391</strain>
    </source>
</reference>
<dbReference type="Gene3D" id="1.20.1560.10">
    <property type="entry name" value="ABC transporter type 1, transmembrane domain"/>
    <property type="match status" value="1"/>
</dbReference>
<feature type="transmembrane region" description="Helical" evidence="8">
    <location>
        <begin position="51"/>
        <end position="71"/>
    </location>
</feature>
<evidence type="ECO:0000256" key="8">
    <source>
        <dbReference type="SAM" id="Phobius"/>
    </source>
</evidence>
<evidence type="ECO:0000256" key="3">
    <source>
        <dbReference type="ARBA" id="ARBA00022692"/>
    </source>
</evidence>
<dbReference type="InterPro" id="IPR039421">
    <property type="entry name" value="Type_1_exporter"/>
</dbReference>
<evidence type="ECO:0000256" key="7">
    <source>
        <dbReference type="ARBA" id="ARBA00023136"/>
    </source>
</evidence>
<dbReference type="Proteomes" id="UP000254082">
    <property type="component" value="Unassembled WGS sequence"/>
</dbReference>
<keyword evidence="11" id="KW-0378">Hydrolase</keyword>
<dbReference type="InterPro" id="IPR003593">
    <property type="entry name" value="AAA+_ATPase"/>
</dbReference>
<dbReference type="CDD" id="cd18551">
    <property type="entry name" value="ABC_6TM_LmrA_like"/>
    <property type="match status" value="1"/>
</dbReference>
<evidence type="ECO:0000256" key="2">
    <source>
        <dbReference type="ARBA" id="ARBA00022448"/>
    </source>
</evidence>
<feature type="transmembrane region" description="Helical" evidence="8">
    <location>
        <begin position="124"/>
        <end position="150"/>
    </location>
</feature>
<name>A0A380JDE2_STRDO</name>
<evidence type="ECO:0000259" key="10">
    <source>
        <dbReference type="PROSITE" id="PS50929"/>
    </source>
</evidence>
<keyword evidence="12" id="KW-1185">Reference proteome</keyword>
<evidence type="ECO:0000259" key="9">
    <source>
        <dbReference type="PROSITE" id="PS50893"/>
    </source>
</evidence>
<dbReference type="SMART" id="SM00382">
    <property type="entry name" value="AAA"/>
    <property type="match status" value="1"/>
</dbReference>
<proteinExistence type="predicted"/>
<feature type="transmembrane region" description="Helical" evidence="8">
    <location>
        <begin position="156"/>
        <end position="175"/>
    </location>
</feature>
<dbReference type="GO" id="GO:0016887">
    <property type="term" value="F:ATP hydrolysis activity"/>
    <property type="evidence" value="ECO:0007669"/>
    <property type="project" value="InterPro"/>
</dbReference>
<dbReference type="PROSITE" id="PS50893">
    <property type="entry name" value="ABC_TRANSPORTER_2"/>
    <property type="match status" value="1"/>
</dbReference>